<dbReference type="Gene3D" id="3.90.950.10">
    <property type="match status" value="1"/>
</dbReference>
<dbReference type="EC" id="3.6.1.9" evidence="4"/>
<dbReference type="PANTHER" id="PTHR43213">
    <property type="entry name" value="BIFUNCTIONAL DTTP/UTP PYROPHOSPHATASE/METHYLTRANSFERASE PROTEIN-RELATED"/>
    <property type="match status" value="1"/>
</dbReference>
<dbReference type="SUPFAM" id="SSF52972">
    <property type="entry name" value="ITPase-like"/>
    <property type="match status" value="1"/>
</dbReference>
<dbReference type="CDD" id="cd00555">
    <property type="entry name" value="Maf"/>
    <property type="match status" value="1"/>
</dbReference>
<dbReference type="NCBIfam" id="TIGR00172">
    <property type="entry name" value="maf"/>
    <property type="match status" value="1"/>
</dbReference>
<evidence type="ECO:0000256" key="4">
    <source>
        <dbReference type="HAMAP-Rule" id="MF_00528"/>
    </source>
</evidence>
<accession>A0ABP9E1M4</accession>
<comment type="cofactor">
    <cofactor evidence="1 4">
        <name>a divalent metal cation</name>
        <dbReference type="ChEBI" id="CHEBI:60240"/>
    </cofactor>
</comment>
<keyword evidence="4" id="KW-0963">Cytoplasm</keyword>
<comment type="function">
    <text evidence="4">Nucleoside triphosphate pyrophosphatase that hydrolyzes dTTP and UTP. May have a dual role in cell division arrest and in preventing the incorporation of modified nucleotides into cellular nucleic acids.</text>
</comment>
<dbReference type="Pfam" id="PF02545">
    <property type="entry name" value="Maf"/>
    <property type="match status" value="1"/>
</dbReference>
<comment type="caution">
    <text evidence="5">The sequence shown here is derived from an EMBL/GenBank/DDBJ whole genome shotgun (WGS) entry which is preliminary data.</text>
</comment>
<evidence type="ECO:0000256" key="2">
    <source>
        <dbReference type="ARBA" id="ARBA00022801"/>
    </source>
</evidence>
<evidence type="ECO:0000313" key="6">
    <source>
        <dbReference type="Proteomes" id="UP001501323"/>
    </source>
</evidence>
<protein>
    <recommendedName>
        <fullName evidence="4">dTTP/UTP pyrophosphatase</fullName>
        <shortName evidence="4">dTTPase/UTPase</shortName>
        <ecNumber evidence="4">3.6.1.9</ecNumber>
    </recommendedName>
    <alternativeName>
        <fullName evidence="4">Nucleoside triphosphate pyrophosphatase</fullName>
    </alternativeName>
    <alternativeName>
        <fullName evidence="4">Nucleotide pyrophosphatase</fullName>
        <shortName evidence="4">Nucleotide PPase</shortName>
    </alternativeName>
</protein>
<name>A0ABP9E1M4_9GAMM</name>
<dbReference type="PANTHER" id="PTHR43213:SF5">
    <property type="entry name" value="BIFUNCTIONAL DTTP_UTP PYROPHOSPHATASE_METHYLTRANSFERASE PROTEIN-RELATED"/>
    <property type="match status" value="1"/>
</dbReference>
<comment type="similarity">
    <text evidence="4">Belongs to the Maf family. YhdE subfamily.</text>
</comment>
<keyword evidence="2 4" id="KW-0378">Hydrolase</keyword>
<dbReference type="InterPro" id="IPR003697">
    <property type="entry name" value="Maf-like"/>
</dbReference>
<keyword evidence="3 4" id="KW-0546">Nucleotide metabolism</keyword>
<feature type="site" description="Important for substrate specificity" evidence="4">
    <location>
        <position position="10"/>
    </location>
</feature>
<reference evidence="6" key="1">
    <citation type="journal article" date="2019" name="Int. J. Syst. Evol. Microbiol.">
        <title>The Global Catalogue of Microorganisms (GCM) 10K type strain sequencing project: providing services to taxonomists for standard genome sequencing and annotation.</title>
        <authorList>
            <consortium name="The Broad Institute Genomics Platform"/>
            <consortium name="The Broad Institute Genome Sequencing Center for Infectious Disease"/>
            <person name="Wu L."/>
            <person name="Ma J."/>
        </authorList>
    </citation>
    <scope>NUCLEOTIDE SEQUENCE [LARGE SCALE GENOMIC DNA]</scope>
    <source>
        <strain evidence="6">JCM 18392</strain>
    </source>
</reference>
<evidence type="ECO:0000313" key="5">
    <source>
        <dbReference type="EMBL" id="GAA4866756.1"/>
    </source>
</evidence>
<evidence type="ECO:0000256" key="3">
    <source>
        <dbReference type="ARBA" id="ARBA00023080"/>
    </source>
</evidence>
<dbReference type="EMBL" id="BAABJY010000002">
    <property type="protein sequence ID" value="GAA4866756.1"/>
    <property type="molecule type" value="Genomic_DNA"/>
</dbReference>
<organism evidence="5 6">
    <name type="scientific">Luteimonas vadosa</name>
    <dbReference type="NCBI Taxonomy" id="1165507"/>
    <lineage>
        <taxon>Bacteria</taxon>
        <taxon>Pseudomonadati</taxon>
        <taxon>Pseudomonadota</taxon>
        <taxon>Gammaproteobacteria</taxon>
        <taxon>Lysobacterales</taxon>
        <taxon>Lysobacteraceae</taxon>
        <taxon>Luteimonas</taxon>
    </lineage>
</organism>
<proteinExistence type="inferred from homology"/>
<comment type="subcellular location">
    <subcellularLocation>
        <location evidence="4">Cytoplasm</location>
    </subcellularLocation>
</comment>
<gene>
    <name evidence="5" type="ORF">GCM10023332_18720</name>
</gene>
<feature type="site" description="Important for substrate specificity" evidence="4">
    <location>
        <position position="153"/>
    </location>
</feature>
<sequence>MLYLASRSPRRHELLSRLGFAFGVLDIDVPEQRAAGEPAADYVRRVAREKAGAGLLQVVAVPGALVVGADTEVVLDDDVFGKPVDAKQAEAMLRRLSGRTHQVVSSVAVVGAGREVQAMSISEVTFDTLDESTIRDYVASGEPMGKAGGYAIQGAAEMFVTHLAGSHSGVMGLPLHQTAKLLRESGCIPGMAATARVAPAAVASRRDTCTGASTEAMKGSPGPAMER</sequence>
<dbReference type="InterPro" id="IPR029001">
    <property type="entry name" value="ITPase-like_fam"/>
</dbReference>
<feature type="active site" description="Proton acceptor" evidence="4">
    <location>
        <position position="70"/>
    </location>
</feature>
<dbReference type="HAMAP" id="MF_00528">
    <property type="entry name" value="Maf"/>
    <property type="match status" value="1"/>
</dbReference>
<dbReference type="PIRSF" id="PIRSF006305">
    <property type="entry name" value="Maf"/>
    <property type="match status" value="1"/>
</dbReference>
<dbReference type="Proteomes" id="UP001501323">
    <property type="component" value="Unassembled WGS sequence"/>
</dbReference>
<evidence type="ECO:0000256" key="1">
    <source>
        <dbReference type="ARBA" id="ARBA00001968"/>
    </source>
</evidence>
<comment type="caution">
    <text evidence="4">Lacks conserved residue(s) required for the propagation of feature annotation.</text>
</comment>
<keyword evidence="6" id="KW-1185">Reference proteome</keyword>
<feature type="site" description="Important for substrate specificity" evidence="4">
    <location>
        <position position="71"/>
    </location>
</feature>
<comment type="catalytic activity">
    <reaction evidence="4">
        <text>UTP + H2O = UMP + diphosphate + H(+)</text>
        <dbReference type="Rhea" id="RHEA:29395"/>
        <dbReference type="ChEBI" id="CHEBI:15377"/>
        <dbReference type="ChEBI" id="CHEBI:15378"/>
        <dbReference type="ChEBI" id="CHEBI:33019"/>
        <dbReference type="ChEBI" id="CHEBI:46398"/>
        <dbReference type="ChEBI" id="CHEBI:57865"/>
        <dbReference type="EC" id="3.6.1.9"/>
    </reaction>
</comment>
<comment type="catalytic activity">
    <reaction evidence="4">
        <text>dTTP + H2O = dTMP + diphosphate + H(+)</text>
        <dbReference type="Rhea" id="RHEA:28534"/>
        <dbReference type="ChEBI" id="CHEBI:15377"/>
        <dbReference type="ChEBI" id="CHEBI:15378"/>
        <dbReference type="ChEBI" id="CHEBI:33019"/>
        <dbReference type="ChEBI" id="CHEBI:37568"/>
        <dbReference type="ChEBI" id="CHEBI:63528"/>
        <dbReference type="EC" id="3.6.1.9"/>
    </reaction>
</comment>